<organism evidence="1">
    <name type="scientific">Trypanosoma vivax (strain Y486)</name>
    <dbReference type="NCBI Taxonomy" id="1055687"/>
    <lineage>
        <taxon>Eukaryota</taxon>
        <taxon>Discoba</taxon>
        <taxon>Euglenozoa</taxon>
        <taxon>Kinetoplastea</taxon>
        <taxon>Metakinetoplastina</taxon>
        <taxon>Trypanosomatida</taxon>
        <taxon>Trypanosomatidae</taxon>
        <taxon>Trypanosoma</taxon>
        <taxon>Duttonella</taxon>
    </lineage>
</organism>
<dbReference type="AlphaFoldDB" id="G0U7C0"/>
<sequence length="137" mass="15900">MRRRLKLKLDQLTCFSSWDDGNDGYSWKSRLLAEKRSTALEFMGNVNKRVQIHDAIRLKAEVNRRAIQKFDIPNFLTSSCSAEEHEPHEINYDSLLAIMEGETDIDSIAHLSDSDVFLLREDFSRMTSRVTLNVYES</sequence>
<dbReference type="VEuPathDB" id="TriTrypDB:TvY486_1008240"/>
<name>G0U7C0_TRYVY</name>
<reference evidence="1" key="1">
    <citation type="journal article" date="2012" name="Proc. Natl. Acad. Sci. U.S.A.">
        <title>Antigenic diversity is generated by distinct evolutionary mechanisms in African trypanosome species.</title>
        <authorList>
            <person name="Jackson A.P."/>
            <person name="Berry A."/>
            <person name="Aslett M."/>
            <person name="Allison H.C."/>
            <person name="Burton P."/>
            <person name="Vavrova-Anderson J."/>
            <person name="Brown R."/>
            <person name="Browne H."/>
            <person name="Corton N."/>
            <person name="Hauser H."/>
            <person name="Gamble J."/>
            <person name="Gilderthorp R."/>
            <person name="Marcello L."/>
            <person name="McQuillan J."/>
            <person name="Otto T.D."/>
            <person name="Quail M.A."/>
            <person name="Sanders M.J."/>
            <person name="van Tonder A."/>
            <person name="Ginger M.L."/>
            <person name="Field M.C."/>
            <person name="Barry J.D."/>
            <person name="Hertz-Fowler C."/>
            <person name="Berriman M."/>
        </authorList>
    </citation>
    <scope>NUCLEOTIDE SEQUENCE</scope>
    <source>
        <strain evidence="1">Y486</strain>
    </source>
</reference>
<evidence type="ECO:0000313" key="1">
    <source>
        <dbReference type="EMBL" id="CCC51778.1"/>
    </source>
</evidence>
<proteinExistence type="predicted"/>
<dbReference type="EMBL" id="HE573026">
    <property type="protein sequence ID" value="CCC51778.1"/>
    <property type="molecule type" value="Genomic_DNA"/>
</dbReference>
<accession>G0U7C0</accession>
<gene>
    <name evidence="1" type="ORF">TVY486_1008240</name>
</gene>
<protein>
    <submittedName>
        <fullName evidence="1">Uncharacterized protein</fullName>
    </submittedName>
</protein>